<sequence>MTNILNVISAMAEVAAVTTDGSLLTPKQPVVTISRDYGSGGDVIATRLAQRLGLSVYDDEILRAMALRLKEDPAVVRQLDEGLGRAKDMWLYRLFSGKEVGFDAYRDTLIKLIMSLGRLGGVIVGRGAHLILADARALRIRIIGTPTVCAARMAAEGHGTYEEQLVKARETNHRRERFVHDMFGAHLADVHQYDVIINTDRMDDFEDAVEMLVLMAEAVHNGRMLGLKKPEAAQ</sequence>
<dbReference type="InterPro" id="IPR027417">
    <property type="entry name" value="P-loop_NTPase"/>
</dbReference>
<dbReference type="AlphaFoldDB" id="A0A1J5RRV3"/>
<reference evidence="1" key="1">
    <citation type="submission" date="2016-10" db="EMBL/GenBank/DDBJ databases">
        <title>Sequence of Gallionella enrichment culture.</title>
        <authorList>
            <person name="Poehlein A."/>
            <person name="Muehling M."/>
            <person name="Daniel R."/>
        </authorList>
    </citation>
    <scope>NUCLEOTIDE SEQUENCE</scope>
</reference>
<dbReference type="EMBL" id="MLJW01000119">
    <property type="protein sequence ID" value="OIQ98425.1"/>
    <property type="molecule type" value="Genomic_DNA"/>
</dbReference>
<accession>A0A1J5RRV3</accession>
<dbReference type="SUPFAM" id="SSF52540">
    <property type="entry name" value="P-loop containing nucleoside triphosphate hydrolases"/>
    <property type="match status" value="1"/>
</dbReference>
<keyword evidence="1" id="KW-0808">Transferase</keyword>
<dbReference type="Pfam" id="PF13189">
    <property type="entry name" value="Cytidylate_kin2"/>
    <property type="match status" value="1"/>
</dbReference>
<gene>
    <name evidence="1" type="primary">cmk_4</name>
    <name evidence="1" type="ORF">GALL_195500</name>
</gene>
<name>A0A1J5RRV3_9ZZZZ</name>
<dbReference type="Gene3D" id="3.40.50.300">
    <property type="entry name" value="P-loop containing nucleotide triphosphate hydrolases"/>
    <property type="match status" value="1"/>
</dbReference>
<keyword evidence="1" id="KW-0418">Kinase</keyword>
<organism evidence="1">
    <name type="scientific">mine drainage metagenome</name>
    <dbReference type="NCBI Taxonomy" id="410659"/>
    <lineage>
        <taxon>unclassified sequences</taxon>
        <taxon>metagenomes</taxon>
        <taxon>ecological metagenomes</taxon>
    </lineage>
</organism>
<evidence type="ECO:0000313" key="1">
    <source>
        <dbReference type="EMBL" id="OIQ98425.1"/>
    </source>
</evidence>
<proteinExistence type="predicted"/>
<comment type="caution">
    <text evidence="1">The sequence shown here is derived from an EMBL/GenBank/DDBJ whole genome shotgun (WGS) entry which is preliminary data.</text>
</comment>
<dbReference type="EC" id="2.7.4.25" evidence="1"/>
<dbReference type="GO" id="GO:0016301">
    <property type="term" value="F:kinase activity"/>
    <property type="evidence" value="ECO:0007669"/>
    <property type="project" value="UniProtKB-KW"/>
</dbReference>
<protein>
    <submittedName>
        <fullName evidence="1">Cytidylate kinase</fullName>
        <ecNumber evidence="1">2.7.4.25</ecNumber>
    </submittedName>
</protein>